<feature type="signal peptide" evidence="2">
    <location>
        <begin position="1"/>
        <end position="23"/>
    </location>
</feature>
<proteinExistence type="predicted"/>
<dbReference type="AlphaFoldDB" id="A0A1X1TCK8"/>
<dbReference type="EMBL" id="AP022613">
    <property type="protein sequence ID" value="BBZ39939.1"/>
    <property type="molecule type" value="Genomic_DNA"/>
</dbReference>
<dbReference type="PROSITE" id="PS51257">
    <property type="entry name" value="PROKAR_LIPOPROTEIN"/>
    <property type="match status" value="1"/>
</dbReference>
<evidence type="ECO:0000313" key="3">
    <source>
        <dbReference type="EMBL" id="BBZ39939.1"/>
    </source>
</evidence>
<organism evidence="3 4">
    <name type="scientific">Mycobacterium conspicuum</name>
    <dbReference type="NCBI Taxonomy" id="44010"/>
    <lineage>
        <taxon>Bacteria</taxon>
        <taxon>Bacillati</taxon>
        <taxon>Actinomycetota</taxon>
        <taxon>Actinomycetes</taxon>
        <taxon>Mycobacteriales</taxon>
        <taxon>Mycobacteriaceae</taxon>
        <taxon>Mycobacterium</taxon>
    </lineage>
</organism>
<feature type="compositionally biased region" description="Low complexity" evidence="1">
    <location>
        <begin position="31"/>
        <end position="54"/>
    </location>
</feature>
<sequence length="230" mass="23286">MRITILVAGPVLLAGLVAACSTAGDNHSEQTSTVSPTTTAPSGGKPPAASSAPAVPNRGAAMSDVIAWIEAARPADPGRYHTAAREGATTTLGADIAFTAQAGKVTCMTDSKHTAGALACLVTLTNPPPPPATAYGEWKGGWVDFDGTNLQVGSARADPGPFINGNGPELANGDSLSFGDYRCRADQSGLFCVNYAHQSAARFSPDGVQPFGCLKSVPPPDGVGIAFNCS</sequence>
<dbReference type="OrthoDB" id="4539803at2"/>
<dbReference type="RefSeq" id="WP_139825199.1">
    <property type="nucleotide sequence ID" value="NZ_AP022613.1"/>
</dbReference>
<dbReference type="STRING" id="44010.AWC00_12000"/>
<evidence type="ECO:0000256" key="2">
    <source>
        <dbReference type="SAM" id="SignalP"/>
    </source>
</evidence>
<accession>A0A1X1TCK8</accession>
<protein>
    <submittedName>
        <fullName evidence="3">Uncharacterized protein</fullName>
    </submittedName>
</protein>
<name>A0A1X1TCK8_9MYCO</name>
<feature type="region of interest" description="Disordered" evidence="1">
    <location>
        <begin position="24"/>
        <end position="56"/>
    </location>
</feature>
<dbReference type="Proteomes" id="UP000467385">
    <property type="component" value="Chromosome"/>
</dbReference>
<evidence type="ECO:0000256" key="1">
    <source>
        <dbReference type="SAM" id="MobiDB-lite"/>
    </source>
</evidence>
<gene>
    <name evidence="3" type="primary">lppI</name>
    <name evidence="3" type="ORF">MCNS_30020</name>
</gene>
<reference evidence="3 4" key="1">
    <citation type="journal article" date="2019" name="Emerg. Microbes Infect.">
        <title>Comprehensive subspecies identification of 175 nontuberculous mycobacteria species based on 7547 genomic profiles.</title>
        <authorList>
            <person name="Matsumoto Y."/>
            <person name="Kinjo T."/>
            <person name="Motooka D."/>
            <person name="Nabeya D."/>
            <person name="Jung N."/>
            <person name="Uechi K."/>
            <person name="Horii T."/>
            <person name="Iida T."/>
            <person name="Fujita J."/>
            <person name="Nakamura S."/>
        </authorList>
    </citation>
    <scope>NUCLEOTIDE SEQUENCE [LARGE SCALE GENOMIC DNA]</scope>
    <source>
        <strain evidence="3 4">JCM 14738</strain>
    </source>
</reference>
<feature type="chain" id="PRO_5044005630" evidence="2">
    <location>
        <begin position="24"/>
        <end position="230"/>
    </location>
</feature>
<evidence type="ECO:0000313" key="4">
    <source>
        <dbReference type="Proteomes" id="UP000467385"/>
    </source>
</evidence>
<keyword evidence="4" id="KW-1185">Reference proteome</keyword>
<keyword evidence="2" id="KW-0732">Signal</keyword>